<feature type="region of interest" description="Disordered" evidence="1">
    <location>
        <begin position="1"/>
        <end position="44"/>
    </location>
</feature>
<reference evidence="2 3" key="1">
    <citation type="submission" date="2018-11" db="EMBL/GenBank/DDBJ databases">
        <title>Genome squencing of methanotrophic bacteria isolated from alkaline groundwater in Korea.</title>
        <authorList>
            <person name="Nguyen L.N."/>
        </authorList>
    </citation>
    <scope>NUCLEOTIDE SEQUENCE [LARGE SCALE GENOMIC DNA]</scope>
    <source>
        <strain evidence="2 3">GW6</strain>
    </source>
</reference>
<feature type="compositionally biased region" description="Basic and acidic residues" evidence="1">
    <location>
        <begin position="14"/>
        <end position="27"/>
    </location>
</feature>
<feature type="region of interest" description="Disordered" evidence="1">
    <location>
        <begin position="102"/>
        <end position="142"/>
    </location>
</feature>
<dbReference type="KEGG" id="mros:EHO51_06680"/>
<proteinExistence type="predicted"/>
<evidence type="ECO:0000313" key="3">
    <source>
        <dbReference type="Proteomes" id="UP000273982"/>
    </source>
</evidence>
<feature type="compositionally biased region" description="Basic residues" evidence="1">
    <location>
        <begin position="118"/>
        <end position="142"/>
    </location>
</feature>
<dbReference type="EMBL" id="CP034086">
    <property type="protein sequence ID" value="AZG76441.1"/>
    <property type="molecule type" value="Genomic_DNA"/>
</dbReference>
<protein>
    <submittedName>
        <fullName evidence="2">Uncharacterized protein</fullName>
    </submittedName>
</protein>
<dbReference type="Proteomes" id="UP000273982">
    <property type="component" value="Chromosome"/>
</dbReference>
<accession>A0A3G8M3E3</accession>
<evidence type="ECO:0000313" key="2">
    <source>
        <dbReference type="EMBL" id="AZG76441.1"/>
    </source>
</evidence>
<sequence length="142" mass="15441">METKKLAQGAAPRKLSDYLTRARDKAPAHAGHGAGGAQSVRNDHYRGHEIEIVTTYKILVDGKKVRAPLGVDASGQVHCHSLPNYQTASAVDMVRALIDGFPEEFERKPAPSKSRPPASHKRRPAPARKSKPAAKKGSKHEH</sequence>
<dbReference type="AlphaFoldDB" id="A0A3G8M3E3"/>
<organism evidence="2 3">
    <name type="scientific">Methylocystis rosea</name>
    <dbReference type="NCBI Taxonomy" id="173366"/>
    <lineage>
        <taxon>Bacteria</taxon>
        <taxon>Pseudomonadati</taxon>
        <taxon>Pseudomonadota</taxon>
        <taxon>Alphaproteobacteria</taxon>
        <taxon>Hyphomicrobiales</taxon>
        <taxon>Methylocystaceae</taxon>
        <taxon>Methylocystis</taxon>
    </lineage>
</organism>
<evidence type="ECO:0000256" key="1">
    <source>
        <dbReference type="SAM" id="MobiDB-lite"/>
    </source>
</evidence>
<dbReference type="RefSeq" id="WP_124738245.1">
    <property type="nucleotide sequence ID" value="NZ_CP034086.1"/>
</dbReference>
<gene>
    <name evidence="2" type="ORF">EHO51_06680</name>
</gene>
<name>A0A3G8M3E3_9HYPH</name>